<accession>A0ABY6CDQ8</accession>
<evidence type="ECO:0000256" key="1">
    <source>
        <dbReference type="ARBA" id="ARBA00004418"/>
    </source>
</evidence>
<dbReference type="PANTHER" id="PTHR30290">
    <property type="entry name" value="PERIPLASMIC BINDING COMPONENT OF ABC TRANSPORTER"/>
    <property type="match status" value="1"/>
</dbReference>
<proteinExistence type="inferred from homology"/>
<sequence>MSESLGWLAALSRQKLEHDVTTISKRDFLRLLGFGASTLGLQSMLGSFAFAQDGALPGWAALPDGAVPKTGGKLVYAQTYPNWAVGTSDNGKHPYYWIDLLTRSVWNSLVWVDHDYNLQGELAESWAATDETLKVWDFKLREGVLFHNGKEMTSDDVVASFNAHIAQKGSGFITKWFEKIEAQGPYAVRFTLNAPYAEWPYALAEYRLVVVPAAEPEVIFTDGIGTGPFKLVEVDNRRGFKAVRNENYWLTGRPFLDELEGYVVNSQTAINGFRSGQFNAVFNIDPTTAGQYETDGGIIHKSAGGDQFLIALPKNLDIAWNDPRVRLAVSLSIDREAINSIVYNDPGTWVGNDTQMSGLNAEFLARDKAYDVEAAKKLLAEAGYANGIDLPPVVFSPSFPEMPRIMAIVVESLKKGGINMEIREMPTDGFDAYVKSVNEPYGRPSAGVVGPRNAAINLGRMVANEQEKGAWTGESADAFAKLYAETIAEPSAEKRLGIYQELQRIIQSDTPAIVLGGRRNMLAHAPTVKNLKSHSQNWSSRFDDVWIES</sequence>
<protein>
    <submittedName>
        <fullName evidence="5">ABC transporter substrate-binding protein</fullName>
    </submittedName>
</protein>
<gene>
    <name evidence="5" type="ORF">N8A98_04000</name>
</gene>
<dbReference type="Gene3D" id="3.10.105.10">
    <property type="entry name" value="Dipeptide-binding Protein, Domain 3"/>
    <property type="match status" value="1"/>
</dbReference>
<evidence type="ECO:0000256" key="2">
    <source>
        <dbReference type="ARBA" id="ARBA00005695"/>
    </source>
</evidence>
<dbReference type="RefSeq" id="WP_262169356.1">
    <property type="nucleotide sequence ID" value="NZ_CP104965.1"/>
</dbReference>
<dbReference type="PIRSF" id="PIRSF002741">
    <property type="entry name" value="MppA"/>
    <property type="match status" value="1"/>
</dbReference>
<dbReference type="Gene3D" id="3.40.190.10">
    <property type="entry name" value="Periplasmic binding protein-like II"/>
    <property type="match status" value="1"/>
</dbReference>
<evidence type="ECO:0000259" key="4">
    <source>
        <dbReference type="Pfam" id="PF00496"/>
    </source>
</evidence>
<dbReference type="InterPro" id="IPR039424">
    <property type="entry name" value="SBP_5"/>
</dbReference>
<dbReference type="InterPro" id="IPR000914">
    <property type="entry name" value="SBP_5_dom"/>
</dbReference>
<dbReference type="PROSITE" id="PS51318">
    <property type="entry name" value="TAT"/>
    <property type="match status" value="1"/>
</dbReference>
<organism evidence="5 6">
    <name type="scientific">Devosia neptuniae</name>
    <dbReference type="NCBI Taxonomy" id="191302"/>
    <lineage>
        <taxon>Bacteria</taxon>
        <taxon>Pseudomonadati</taxon>
        <taxon>Pseudomonadota</taxon>
        <taxon>Alphaproteobacteria</taxon>
        <taxon>Hyphomicrobiales</taxon>
        <taxon>Devosiaceae</taxon>
        <taxon>Devosia</taxon>
    </lineage>
</organism>
<dbReference type="PANTHER" id="PTHR30290:SF38">
    <property type="entry name" value="D,D-DIPEPTIDE-BINDING PERIPLASMIC PROTEIN DDPA-RELATED"/>
    <property type="match status" value="1"/>
</dbReference>
<dbReference type="Proteomes" id="UP001061862">
    <property type="component" value="Chromosome"/>
</dbReference>
<comment type="subcellular location">
    <subcellularLocation>
        <location evidence="1">Periplasm</location>
    </subcellularLocation>
</comment>
<reference evidence="5 6" key="1">
    <citation type="submission" date="2022-09" db="EMBL/GenBank/DDBJ databases">
        <title>Interaction between co-microsymbionts with complementary sets of symbiotic genes in legume-rhizobium systems.</title>
        <authorList>
            <person name="Safronova V."/>
            <person name="Sazanova A."/>
            <person name="Afonin A."/>
            <person name="Chirak E."/>
        </authorList>
    </citation>
    <scope>NUCLEOTIDE SEQUENCE [LARGE SCALE GENOMIC DNA]</scope>
    <source>
        <strain evidence="5 6">A18/4-1</strain>
    </source>
</reference>
<keyword evidence="3" id="KW-0732">Signal</keyword>
<feature type="domain" description="Solute-binding protein family 5" evidence="4">
    <location>
        <begin position="118"/>
        <end position="433"/>
    </location>
</feature>
<keyword evidence="6" id="KW-1185">Reference proteome</keyword>
<dbReference type="Pfam" id="PF00496">
    <property type="entry name" value="SBP_bac_5"/>
    <property type="match status" value="1"/>
</dbReference>
<dbReference type="SUPFAM" id="SSF53850">
    <property type="entry name" value="Periplasmic binding protein-like II"/>
    <property type="match status" value="1"/>
</dbReference>
<evidence type="ECO:0000256" key="3">
    <source>
        <dbReference type="ARBA" id="ARBA00022729"/>
    </source>
</evidence>
<dbReference type="EMBL" id="CP104965">
    <property type="protein sequence ID" value="UXN70369.1"/>
    <property type="molecule type" value="Genomic_DNA"/>
</dbReference>
<comment type="similarity">
    <text evidence="2">Belongs to the bacterial solute-binding protein 5 family.</text>
</comment>
<dbReference type="InterPro" id="IPR006311">
    <property type="entry name" value="TAT_signal"/>
</dbReference>
<name>A0ABY6CDQ8_9HYPH</name>
<dbReference type="InterPro" id="IPR030678">
    <property type="entry name" value="Peptide/Ni-bd"/>
</dbReference>
<evidence type="ECO:0000313" key="6">
    <source>
        <dbReference type="Proteomes" id="UP001061862"/>
    </source>
</evidence>
<evidence type="ECO:0000313" key="5">
    <source>
        <dbReference type="EMBL" id="UXN70369.1"/>
    </source>
</evidence>